<feature type="compositionally biased region" description="Basic residues" evidence="2">
    <location>
        <begin position="1"/>
        <end position="14"/>
    </location>
</feature>
<reference evidence="3" key="1">
    <citation type="submission" date="2023-06" db="EMBL/GenBank/DDBJ databases">
        <title>Genome-scale phylogeny and comparative genomics of the fungal order Sordariales.</title>
        <authorList>
            <consortium name="Lawrence Berkeley National Laboratory"/>
            <person name="Hensen N."/>
            <person name="Bonometti L."/>
            <person name="Westerberg I."/>
            <person name="Brannstrom I.O."/>
            <person name="Guillou S."/>
            <person name="Cros-Aarteil S."/>
            <person name="Calhoun S."/>
            <person name="Haridas S."/>
            <person name="Kuo A."/>
            <person name="Mondo S."/>
            <person name="Pangilinan J."/>
            <person name="Riley R."/>
            <person name="Labutti K."/>
            <person name="Andreopoulos B."/>
            <person name="Lipzen A."/>
            <person name="Chen C."/>
            <person name="Yanf M."/>
            <person name="Daum C."/>
            <person name="Ng V."/>
            <person name="Clum A."/>
            <person name="Steindorff A."/>
            <person name="Ohm R."/>
            <person name="Martin F."/>
            <person name="Silar P."/>
            <person name="Natvig D."/>
            <person name="Lalanne C."/>
            <person name="Gautier V."/>
            <person name="Ament-Velasquez S.L."/>
            <person name="Kruys A."/>
            <person name="Hutchinson M.I."/>
            <person name="Powell A.J."/>
            <person name="Barry K."/>
            <person name="Miller A.N."/>
            <person name="Grigoriev I.V."/>
            <person name="Debuchy R."/>
            <person name="Gladieux P."/>
            <person name="Thoren M.H."/>
            <person name="Johannesson H."/>
        </authorList>
    </citation>
    <scope>NUCLEOTIDE SEQUENCE</scope>
    <source>
        <strain evidence="3">CBS 307.81</strain>
    </source>
</reference>
<feature type="compositionally biased region" description="Acidic residues" evidence="2">
    <location>
        <begin position="655"/>
        <end position="664"/>
    </location>
</feature>
<comment type="caution">
    <text evidence="3">The sequence shown here is derived from an EMBL/GenBank/DDBJ whole genome shotgun (WGS) entry which is preliminary data.</text>
</comment>
<dbReference type="AlphaFoldDB" id="A0AA40DDM6"/>
<evidence type="ECO:0000313" key="3">
    <source>
        <dbReference type="EMBL" id="KAK0670272.1"/>
    </source>
</evidence>
<feature type="compositionally biased region" description="Basic and acidic residues" evidence="2">
    <location>
        <begin position="701"/>
        <end position="710"/>
    </location>
</feature>
<sequence>MGSHAPHHGHHHPQHHPDADPAQAVDGLVRAIRDLTSDPNYKLVADVFSEFLFVKEQNNQLSTSHQVLLEEYRKFRNELEDQKEILVKERREMELVVQEKVQEIFQLTATRTRLETDLEETHRALNEEIEAATAAAEAAAKKYADLRDQTTLEYADLKARKEQEYADLVDLKKLELSELKALTTKQYQDLEAAKLAVEEEKKTNEAAAAAAAVLAAGTIAALTAAKVELEKTLEQIKADNEATIQALTEKVEGLEAAKKALEEELEAAKQKIATLETTMEERNKEIASLQESLRAAEEQIASLQQTLDEKNNEIDELHGKLTTETARAETAESHNHDLQNRLEDTEHNLEVTSNKLADLEQYRIELQHDNEDTYVAVLDKIWTTIVTLVETSFRHDIDDAILSDASCWTNLRTSPYLKMATQLQIPLPQSNTPAAKGMRISAVLAILSRALHRHVFRPNYLLEDDDEPLVKFLRALEDDDPAREAHFRATMLSMMPERQLEQAARRVKTVVREVSWLVQHLLTALQFEAFCTGLESACRLACEQWMRIQVANMKIEPYFGPPYDDYDWQVLDLPEFAEAIENDKAAVDTDEEAVPTSIDERLESALAEASRVPIPASIRTVSAAGTLPGDKLLLNGNGNHSGEGDNRSLHSVREQDEEEETFEGEVDPDEILLVVWPSMCCVENGELMSITQGLVISKEQARPALDESRPPRPKLIARPGSRRARTMSMPAGQSRSGSPQRAMTGKVTNHFMMMARELDSVAAEDVASQAASAS</sequence>
<evidence type="ECO:0000313" key="4">
    <source>
        <dbReference type="Proteomes" id="UP001174997"/>
    </source>
</evidence>
<feature type="region of interest" description="Disordered" evidence="2">
    <location>
        <begin position="1"/>
        <end position="21"/>
    </location>
</feature>
<feature type="region of interest" description="Disordered" evidence="2">
    <location>
        <begin position="632"/>
        <end position="664"/>
    </location>
</feature>
<name>A0AA40DDM6_9PEZI</name>
<gene>
    <name evidence="3" type="ORF">QBC41DRAFT_96311</name>
</gene>
<dbReference type="PANTHER" id="PTHR23159:SF31">
    <property type="entry name" value="CENTROSOME-ASSOCIATED PROTEIN CEP250 ISOFORM X1"/>
    <property type="match status" value="1"/>
</dbReference>
<proteinExistence type="predicted"/>
<dbReference type="SUPFAM" id="SSF57997">
    <property type="entry name" value="Tropomyosin"/>
    <property type="match status" value="1"/>
</dbReference>
<keyword evidence="4" id="KW-1185">Reference proteome</keyword>
<dbReference type="PANTHER" id="PTHR23159">
    <property type="entry name" value="CENTROSOMAL PROTEIN 2"/>
    <property type="match status" value="1"/>
</dbReference>
<protein>
    <recommendedName>
        <fullName evidence="5">Mei5 protein</fullName>
    </recommendedName>
</protein>
<organism evidence="3 4">
    <name type="scientific">Cercophora samala</name>
    <dbReference type="NCBI Taxonomy" id="330535"/>
    <lineage>
        <taxon>Eukaryota</taxon>
        <taxon>Fungi</taxon>
        <taxon>Dikarya</taxon>
        <taxon>Ascomycota</taxon>
        <taxon>Pezizomycotina</taxon>
        <taxon>Sordariomycetes</taxon>
        <taxon>Sordariomycetidae</taxon>
        <taxon>Sordariales</taxon>
        <taxon>Lasiosphaeriaceae</taxon>
        <taxon>Cercophora</taxon>
    </lineage>
</organism>
<feature type="compositionally biased region" description="Basic and acidic residues" evidence="2">
    <location>
        <begin position="642"/>
        <end position="654"/>
    </location>
</feature>
<feature type="compositionally biased region" description="Polar residues" evidence="2">
    <location>
        <begin position="731"/>
        <end position="741"/>
    </location>
</feature>
<dbReference type="Gene3D" id="1.10.287.1490">
    <property type="match status" value="1"/>
</dbReference>
<accession>A0AA40DDM6</accession>
<feature type="coiled-coil region" evidence="1">
    <location>
        <begin position="65"/>
        <end position="362"/>
    </location>
</feature>
<keyword evidence="1" id="KW-0175">Coiled coil</keyword>
<evidence type="ECO:0008006" key="5">
    <source>
        <dbReference type="Google" id="ProtNLM"/>
    </source>
</evidence>
<dbReference type="EMBL" id="JAULSY010000033">
    <property type="protein sequence ID" value="KAK0670272.1"/>
    <property type="molecule type" value="Genomic_DNA"/>
</dbReference>
<dbReference type="Proteomes" id="UP001174997">
    <property type="component" value="Unassembled WGS sequence"/>
</dbReference>
<evidence type="ECO:0000256" key="2">
    <source>
        <dbReference type="SAM" id="MobiDB-lite"/>
    </source>
</evidence>
<feature type="region of interest" description="Disordered" evidence="2">
    <location>
        <begin position="701"/>
        <end position="742"/>
    </location>
</feature>
<evidence type="ECO:0000256" key="1">
    <source>
        <dbReference type="SAM" id="Coils"/>
    </source>
</evidence>